<dbReference type="EMBL" id="CASHTH010003412">
    <property type="protein sequence ID" value="CAI8044655.1"/>
    <property type="molecule type" value="Genomic_DNA"/>
</dbReference>
<proteinExistence type="predicted"/>
<protein>
    <submittedName>
        <fullName evidence="1">Uncharacterized protein</fullName>
    </submittedName>
</protein>
<dbReference type="Gene3D" id="2.60.120.920">
    <property type="match status" value="1"/>
</dbReference>
<accession>A0AA35TAC3</accession>
<keyword evidence="2" id="KW-1185">Reference proteome</keyword>
<dbReference type="InterPro" id="IPR043136">
    <property type="entry name" value="B30.2/SPRY_sf"/>
</dbReference>
<organism evidence="1 2">
    <name type="scientific">Geodia barretti</name>
    <name type="common">Barrett's horny sponge</name>
    <dbReference type="NCBI Taxonomy" id="519541"/>
    <lineage>
        <taxon>Eukaryota</taxon>
        <taxon>Metazoa</taxon>
        <taxon>Porifera</taxon>
        <taxon>Demospongiae</taxon>
        <taxon>Heteroscleromorpha</taxon>
        <taxon>Tetractinellida</taxon>
        <taxon>Astrophorina</taxon>
        <taxon>Geodiidae</taxon>
        <taxon>Geodia</taxon>
    </lineage>
</organism>
<dbReference type="Proteomes" id="UP001174909">
    <property type="component" value="Unassembled WGS sequence"/>
</dbReference>
<comment type="caution">
    <text evidence="1">The sequence shown here is derived from an EMBL/GenBank/DDBJ whole genome shotgun (WGS) entry which is preliminary data.</text>
</comment>
<evidence type="ECO:0000313" key="1">
    <source>
        <dbReference type="EMBL" id="CAI8044655.1"/>
    </source>
</evidence>
<feature type="non-terminal residue" evidence="1">
    <location>
        <position position="141"/>
    </location>
</feature>
<gene>
    <name evidence="1" type="ORF">GBAR_LOCUS24754</name>
</gene>
<dbReference type="AlphaFoldDB" id="A0AA35TAC3"/>
<sequence length="141" mass="14849">MSVAADVSDWIATPAPFSGNKCGKNAVLSSDNSIVQRRPYPDVDVGDCVCYTVHPLPPGQVWQTTVLETTTGWRDGLGAAGCTKCRAKGAKGNSHNFETGSILSQSSKRIPPSLSVSMCRECSMALHISCVGCGQGTTRQS</sequence>
<evidence type="ECO:0000313" key="2">
    <source>
        <dbReference type="Proteomes" id="UP001174909"/>
    </source>
</evidence>
<name>A0AA35TAC3_GEOBA</name>
<reference evidence="1" key="1">
    <citation type="submission" date="2023-03" db="EMBL/GenBank/DDBJ databases">
        <authorList>
            <person name="Steffen K."/>
            <person name="Cardenas P."/>
        </authorList>
    </citation>
    <scope>NUCLEOTIDE SEQUENCE</scope>
</reference>